<dbReference type="Proteomes" id="UP000179807">
    <property type="component" value="Unassembled WGS sequence"/>
</dbReference>
<proteinExistence type="predicted"/>
<dbReference type="AlphaFoldDB" id="A0A1J4K5J1"/>
<comment type="caution">
    <text evidence="1">The sequence shown here is derived from an EMBL/GenBank/DDBJ whole genome shotgun (WGS) entry which is preliminary data.</text>
</comment>
<dbReference type="EMBL" id="MLAK01000718">
    <property type="protein sequence ID" value="OHT06663.1"/>
    <property type="molecule type" value="Genomic_DNA"/>
</dbReference>
<gene>
    <name evidence="1" type="ORF">TRFO_25191</name>
</gene>
<evidence type="ECO:0000313" key="2">
    <source>
        <dbReference type="Proteomes" id="UP000179807"/>
    </source>
</evidence>
<reference evidence="1" key="1">
    <citation type="submission" date="2016-10" db="EMBL/GenBank/DDBJ databases">
        <authorList>
            <person name="Benchimol M."/>
            <person name="Almeida L.G."/>
            <person name="Vasconcelos A.T."/>
            <person name="Perreira-Neves A."/>
            <person name="Rosa I.A."/>
            <person name="Tasca T."/>
            <person name="Bogo M.R."/>
            <person name="de Souza W."/>
        </authorList>
    </citation>
    <scope>NUCLEOTIDE SEQUENCE [LARGE SCALE GENOMIC DNA]</scope>
    <source>
        <strain evidence="1">K</strain>
    </source>
</reference>
<dbReference type="VEuPathDB" id="TrichDB:TRFO_25191"/>
<dbReference type="GeneID" id="94838905"/>
<accession>A0A1J4K5J1</accession>
<dbReference type="SUPFAM" id="SSF48350">
    <property type="entry name" value="GTPase activation domain, GAP"/>
    <property type="match status" value="1"/>
</dbReference>
<dbReference type="RefSeq" id="XP_068359799.1">
    <property type="nucleotide sequence ID" value="XM_068504201.1"/>
</dbReference>
<dbReference type="InterPro" id="IPR008936">
    <property type="entry name" value="Rho_GTPase_activation_prot"/>
</dbReference>
<sequence length="808" mass="92814">MEATVIPCIRGLNDYHAQVKEISAYADFHAGELRVNRKDLLNAVKLAQELRCFTSIRTCYFLKLTSSNVKDIAQLPFMKPNGYQISDRLVEMAGIGSVRSSINKFLKTVFANRFDLPGLLANFDFNSFPESVPYLPEGIKPGDFFACSTIPSLFGHFWTVELKKNFIDFIFEVGDKIQNLTPGAFRGHWLFDCIKYYVFSSEVSQFLRLSIGDIIFNIVRDQELVELSRERSSQKLFDKLCVYARQMLDNMKANISIFPNEVKHIMKHFVESASTPEDRLSWLELLFIDCVLAPAISNPRNCGIIPPTFYLDPSPFGPVRALNILAQILRFVLHPQQLEVRYQGINSANIAALPLADVLESIVAVDGNDLNIVGPKMVDLLPLLGIHYILLLLSLPDVYLLADVLQKVPNPDQYINKDAVNIPTNESVAFDFFRFDVWDFNAFGFKKPNIPENEIEKPPKNPASLAGEALYKFLSFAEVDTKAPDGYTKFSEFHERNMILQRQFITEAYLRHLYVIYQSVPEKDQRAVIPGLEDEIRRHLELEKRNDEILTGIAIQLRIIRGEIEKYEATRDESMPILYSQLLTLFLQSQEDLASTIKSKLQDFILQKTVFSEFLQEYFYKLNIFISPIAEYAIRGVSCCLHSFFLQQITLNEFRAQYPMLKRCDQLLQNIPEQGIEQICVSSSPARMRHLFKTRQLFVFSIYAAQKAMFVELPLEALRQLSLAVKYVKKMFELEIGGKPTEEESQSLFNFVLLKSENPNLFSLGKYLQHFLVGLPLKDETLFTNAMDETLKYYENHLTTLDSYLSDF</sequence>
<dbReference type="Gene3D" id="1.10.506.10">
    <property type="entry name" value="GTPase Activation - p120gap, domain 1"/>
    <property type="match status" value="1"/>
</dbReference>
<name>A0A1J4K5J1_9EUKA</name>
<keyword evidence="2" id="KW-1185">Reference proteome</keyword>
<dbReference type="OrthoDB" id="10264848at2759"/>
<protein>
    <submittedName>
        <fullName evidence="1">Uncharacterized protein</fullName>
    </submittedName>
</protein>
<organism evidence="1 2">
    <name type="scientific">Tritrichomonas foetus</name>
    <dbReference type="NCBI Taxonomy" id="1144522"/>
    <lineage>
        <taxon>Eukaryota</taxon>
        <taxon>Metamonada</taxon>
        <taxon>Parabasalia</taxon>
        <taxon>Tritrichomonadida</taxon>
        <taxon>Tritrichomonadidae</taxon>
        <taxon>Tritrichomonas</taxon>
    </lineage>
</organism>
<evidence type="ECO:0000313" key="1">
    <source>
        <dbReference type="EMBL" id="OHT06663.1"/>
    </source>
</evidence>